<evidence type="ECO:0000313" key="1">
    <source>
        <dbReference type="EMBL" id="KAH3836359.1"/>
    </source>
</evidence>
<dbReference type="AlphaFoldDB" id="A0A9D4KBH6"/>
<reference evidence="1" key="1">
    <citation type="journal article" date="2019" name="bioRxiv">
        <title>The Genome of the Zebra Mussel, Dreissena polymorpha: A Resource for Invasive Species Research.</title>
        <authorList>
            <person name="McCartney M.A."/>
            <person name="Auch B."/>
            <person name="Kono T."/>
            <person name="Mallez S."/>
            <person name="Zhang Y."/>
            <person name="Obille A."/>
            <person name="Becker A."/>
            <person name="Abrahante J.E."/>
            <person name="Garbe J."/>
            <person name="Badalamenti J.P."/>
            <person name="Herman A."/>
            <person name="Mangelson H."/>
            <person name="Liachko I."/>
            <person name="Sullivan S."/>
            <person name="Sone E.D."/>
            <person name="Koren S."/>
            <person name="Silverstein K.A.T."/>
            <person name="Beckman K.B."/>
            <person name="Gohl D.M."/>
        </authorList>
    </citation>
    <scope>NUCLEOTIDE SEQUENCE</scope>
    <source>
        <strain evidence="1">Duluth1</strain>
        <tissue evidence="1">Whole animal</tissue>
    </source>
</reference>
<dbReference type="InterPro" id="IPR042201">
    <property type="entry name" value="FH2_Formin_sf"/>
</dbReference>
<dbReference type="Proteomes" id="UP000828390">
    <property type="component" value="Unassembled WGS sequence"/>
</dbReference>
<keyword evidence="2" id="KW-1185">Reference proteome</keyword>
<sequence>MDTRANKPRVTLLHYLVNEAEKKNRDAIAFVEKLDSDLNFLSRFERLLVICYKRK</sequence>
<dbReference type="Gene3D" id="1.20.58.2220">
    <property type="entry name" value="Formin, FH2 domain"/>
    <property type="match status" value="1"/>
</dbReference>
<proteinExistence type="predicted"/>
<protein>
    <recommendedName>
        <fullName evidence="3">FH2 domain-containing protein</fullName>
    </recommendedName>
</protein>
<organism evidence="1 2">
    <name type="scientific">Dreissena polymorpha</name>
    <name type="common">Zebra mussel</name>
    <name type="synonym">Mytilus polymorpha</name>
    <dbReference type="NCBI Taxonomy" id="45954"/>
    <lineage>
        <taxon>Eukaryota</taxon>
        <taxon>Metazoa</taxon>
        <taxon>Spiralia</taxon>
        <taxon>Lophotrochozoa</taxon>
        <taxon>Mollusca</taxon>
        <taxon>Bivalvia</taxon>
        <taxon>Autobranchia</taxon>
        <taxon>Heteroconchia</taxon>
        <taxon>Euheterodonta</taxon>
        <taxon>Imparidentia</taxon>
        <taxon>Neoheterodontei</taxon>
        <taxon>Myida</taxon>
        <taxon>Dreissenoidea</taxon>
        <taxon>Dreissenidae</taxon>
        <taxon>Dreissena</taxon>
    </lineage>
</organism>
<accession>A0A9D4KBH6</accession>
<name>A0A9D4KBH6_DREPO</name>
<dbReference type="SUPFAM" id="SSF101447">
    <property type="entry name" value="Formin homology 2 domain (FH2 domain)"/>
    <property type="match status" value="1"/>
</dbReference>
<evidence type="ECO:0008006" key="3">
    <source>
        <dbReference type="Google" id="ProtNLM"/>
    </source>
</evidence>
<reference evidence="1" key="2">
    <citation type="submission" date="2020-11" db="EMBL/GenBank/DDBJ databases">
        <authorList>
            <person name="McCartney M.A."/>
            <person name="Auch B."/>
            <person name="Kono T."/>
            <person name="Mallez S."/>
            <person name="Becker A."/>
            <person name="Gohl D.M."/>
            <person name="Silverstein K.A.T."/>
            <person name="Koren S."/>
            <person name="Bechman K.B."/>
            <person name="Herman A."/>
            <person name="Abrahante J.E."/>
            <person name="Garbe J."/>
        </authorList>
    </citation>
    <scope>NUCLEOTIDE SEQUENCE</scope>
    <source>
        <strain evidence="1">Duluth1</strain>
        <tissue evidence="1">Whole animal</tissue>
    </source>
</reference>
<dbReference type="EMBL" id="JAIWYP010000004">
    <property type="protein sequence ID" value="KAH3836359.1"/>
    <property type="molecule type" value="Genomic_DNA"/>
</dbReference>
<evidence type="ECO:0000313" key="2">
    <source>
        <dbReference type="Proteomes" id="UP000828390"/>
    </source>
</evidence>
<comment type="caution">
    <text evidence="1">The sequence shown here is derived from an EMBL/GenBank/DDBJ whole genome shotgun (WGS) entry which is preliminary data.</text>
</comment>
<gene>
    <name evidence="1" type="ORF">DPMN_109729</name>
</gene>